<dbReference type="Gene3D" id="3.20.20.120">
    <property type="entry name" value="Enolase-like C-terminal domain"/>
    <property type="match status" value="1"/>
</dbReference>
<evidence type="ECO:0000256" key="2">
    <source>
        <dbReference type="ARBA" id="ARBA00009604"/>
    </source>
</evidence>
<dbReference type="PANTHER" id="PTHR11902">
    <property type="entry name" value="ENOLASE"/>
    <property type="match status" value="1"/>
</dbReference>
<feature type="domain" description="Enolase C-terminal TIM barrel" evidence="8">
    <location>
        <begin position="38"/>
        <end position="238"/>
    </location>
</feature>
<dbReference type="GO" id="GO:0006096">
    <property type="term" value="P:glycolytic process"/>
    <property type="evidence" value="ECO:0007669"/>
    <property type="project" value="UniProtKB-UniPathway"/>
</dbReference>
<proteinExistence type="evidence at transcript level"/>
<reference evidence="9" key="1">
    <citation type="submission" date="2013-02" db="EMBL/GenBank/DDBJ databases">
        <title>Immune-Related transcriptome of Coptotermes formosanus Shiraki workers: the defense mechanism.</title>
        <authorList>
            <person name="Hussain A."/>
            <person name="Li Y.F."/>
            <person name="Cheng Y."/>
            <person name="Liu Y."/>
            <person name="Chen C.C."/>
            <person name="Wen S.Y."/>
        </authorList>
    </citation>
    <scope>NUCLEOTIDE SEQUENCE</scope>
</reference>
<dbReference type="SUPFAM" id="SSF51604">
    <property type="entry name" value="Enolase C-terminal domain-like"/>
    <property type="match status" value="1"/>
</dbReference>
<keyword evidence="5" id="KW-0456">Lyase</keyword>
<dbReference type="InterPro" id="IPR020810">
    <property type="entry name" value="Enolase_C"/>
</dbReference>
<sequence length="238" mass="26432">MGTATSFALAESAAALKGVQLFEHIATNYWGKGNEPKQYKLPSPCFNILNGGKHAGGKLQIQEFMLTPSRKFKYPDQLRVVAEVYQKLGALLVKEIDISAKNLGDEGGFAPNLDSPDQALDLIQRAVQEAGYVPADDVFYCLDCASSEFYKEGKYEVEHEKFLSGDELIEYYNALVTKYPAIISVEDPFDEKDYETWAKWTAQVGDKVQIVGDDLYTTNPKTIALGLEGKWANALLLK</sequence>
<comment type="pathway">
    <text evidence="1">Carbohydrate degradation; glycolysis; pyruvate from D-glyceraldehyde 3-phosphate: step 4/5.</text>
</comment>
<dbReference type="EMBL" id="KC571899">
    <property type="protein sequence ID" value="AGM32398.1"/>
    <property type="molecule type" value="mRNA"/>
</dbReference>
<dbReference type="SMART" id="SM01192">
    <property type="entry name" value="Enolase_C"/>
    <property type="match status" value="1"/>
</dbReference>
<comment type="similarity">
    <text evidence="2">Belongs to the enolase family.</text>
</comment>
<evidence type="ECO:0000256" key="3">
    <source>
        <dbReference type="ARBA" id="ARBA00012058"/>
    </source>
</evidence>
<evidence type="ECO:0000256" key="7">
    <source>
        <dbReference type="ARBA" id="ARBA00032132"/>
    </source>
</evidence>
<evidence type="ECO:0000313" key="9">
    <source>
        <dbReference type="EMBL" id="AGM32398.1"/>
    </source>
</evidence>
<dbReference type="PANTHER" id="PTHR11902:SF1">
    <property type="entry name" value="ENOLASE"/>
    <property type="match status" value="1"/>
</dbReference>
<dbReference type="EC" id="4.2.1.11" evidence="3"/>
<evidence type="ECO:0000256" key="6">
    <source>
        <dbReference type="ARBA" id="ARBA00031125"/>
    </source>
</evidence>
<dbReference type="UniPathway" id="UPA00109">
    <property type="reaction ID" value="UER00187"/>
</dbReference>
<evidence type="ECO:0000259" key="8">
    <source>
        <dbReference type="SMART" id="SM01192"/>
    </source>
</evidence>
<dbReference type="AlphaFoldDB" id="R4V3P4"/>
<evidence type="ECO:0000256" key="4">
    <source>
        <dbReference type="ARBA" id="ARBA00023152"/>
    </source>
</evidence>
<dbReference type="Pfam" id="PF00113">
    <property type="entry name" value="Enolase_C"/>
    <property type="match status" value="1"/>
</dbReference>
<evidence type="ECO:0000256" key="1">
    <source>
        <dbReference type="ARBA" id="ARBA00005031"/>
    </source>
</evidence>
<keyword evidence="4" id="KW-0324">Glycolysis</keyword>
<dbReference type="GO" id="GO:0000287">
    <property type="term" value="F:magnesium ion binding"/>
    <property type="evidence" value="ECO:0007669"/>
    <property type="project" value="InterPro"/>
</dbReference>
<accession>R4V3P4</accession>
<dbReference type="InterPro" id="IPR000941">
    <property type="entry name" value="Enolase"/>
</dbReference>
<protein>
    <recommendedName>
        <fullName evidence="3">phosphopyruvate hydratase</fullName>
        <ecNumber evidence="3">4.2.1.11</ecNumber>
    </recommendedName>
    <alternativeName>
        <fullName evidence="6">2-phospho-D-glycerate hydro-lyase</fullName>
    </alternativeName>
    <alternativeName>
        <fullName evidence="7">2-phosphoglycerate dehydratase</fullName>
    </alternativeName>
</protein>
<dbReference type="InterPro" id="IPR036849">
    <property type="entry name" value="Enolase-like_C_sf"/>
</dbReference>
<dbReference type="GO" id="GO:0004634">
    <property type="term" value="F:phosphopyruvate hydratase activity"/>
    <property type="evidence" value="ECO:0007669"/>
    <property type="project" value="UniProtKB-EC"/>
</dbReference>
<name>R4V3P4_COPFO</name>
<evidence type="ECO:0000256" key="5">
    <source>
        <dbReference type="ARBA" id="ARBA00023239"/>
    </source>
</evidence>
<organism evidence="9">
    <name type="scientific">Coptotermes formosanus</name>
    <name type="common">Formosan subterranean termite</name>
    <dbReference type="NCBI Taxonomy" id="36987"/>
    <lineage>
        <taxon>Eukaryota</taxon>
        <taxon>Metazoa</taxon>
        <taxon>Ecdysozoa</taxon>
        <taxon>Arthropoda</taxon>
        <taxon>Hexapoda</taxon>
        <taxon>Insecta</taxon>
        <taxon>Pterygota</taxon>
        <taxon>Neoptera</taxon>
        <taxon>Polyneoptera</taxon>
        <taxon>Dictyoptera</taxon>
        <taxon>Blattodea</taxon>
        <taxon>Blattoidea</taxon>
        <taxon>Termitoidae</taxon>
        <taxon>Rhinotermitidae</taxon>
        <taxon>Coptotermes</taxon>
    </lineage>
</organism>
<dbReference type="GO" id="GO:0000015">
    <property type="term" value="C:phosphopyruvate hydratase complex"/>
    <property type="evidence" value="ECO:0007669"/>
    <property type="project" value="InterPro"/>
</dbReference>